<dbReference type="PRINTS" id="PR00050">
    <property type="entry name" value="COLDSHOCK"/>
</dbReference>
<dbReference type="GeneID" id="106458699"/>
<dbReference type="Proteomes" id="UP000694941">
    <property type="component" value="Unplaced"/>
</dbReference>
<feature type="domain" description="CSD" evidence="2">
    <location>
        <begin position="24"/>
        <end position="93"/>
    </location>
</feature>
<keyword evidence="3" id="KW-1185">Reference proteome</keyword>
<dbReference type="Pfam" id="PF00313">
    <property type="entry name" value="CSD"/>
    <property type="match status" value="1"/>
</dbReference>
<organism evidence="3 4">
    <name type="scientific">Limulus polyphemus</name>
    <name type="common">Atlantic horseshoe crab</name>
    <dbReference type="NCBI Taxonomy" id="6850"/>
    <lineage>
        <taxon>Eukaryota</taxon>
        <taxon>Metazoa</taxon>
        <taxon>Ecdysozoa</taxon>
        <taxon>Arthropoda</taxon>
        <taxon>Chelicerata</taxon>
        <taxon>Merostomata</taxon>
        <taxon>Xiphosura</taxon>
        <taxon>Limulidae</taxon>
        <taxon>Limulus</taxon>
    </lineage>
</organism>
<dbReference type="InterPro" id="IPR050181">
    <property type="entry name" value="Cold_shock_domain"/>
</dbReference>
<keyword evidence="1" id="KW-0812">Transmembrane</keyword>
<evidence type="ECO:0000313" key="4">
    <source>
        <dbReference type="RefSeq" id="XP_022240687.1"/>
    </source>
</evidence>
<sequence>MTEPESQADEKTETVKNKRVLATRVSGTVKWFNVKNGYGFINRLDTNEDIFVHQTAVVKNNPKKLVRSVGDGETVEFDVVAGEKGNEAANVTGPDGTAVEGSKYAPDRRRFYGRFPRGRGYGRRPPPKVNIVCVALYLGMIFFFPLDNLMCKKAKIVFLYLINNIQKWL</sequence>
<dbReference type="SUPFAM" id="SSF50249">
    <property type="entry name" value="Nucleic acid-binding proteins"/>
    <property type="match status" value="1"/>
</dbReference>
<name>A0ABM1SAN2_LIMPO</name>
<dbReference type="PROSITE" id="PS51857">
    <property type="entry name" value="CSD_2"/>
    <property type="match status" value="1"/>
</dbReference>
<proteinExistence type="predicted"/>
<keyword evidence="1" id="KW-1133">Transmembrane helix</keyword>
<feature type="transmembrane region" description="Helical" evidence="1">
    <location>
        <begin position="129"/>
        <end position="146"/>
    </location>
</feature>
<dbReference type="PROSITE" id="PS00352">
    <property type="entry name" value="CSD_1"/>
    <property type="match status" value="1"/>
</dbReference>
<dbReference type="InterPro" id="IPR002059">
    <property type="entry name" value="CSP_DNA-bd"/>
</dbReference>
<dbReference type="SMART" id="SM00357">
    <property type="entry name" value="CSP"/>
    <property type="match status" value="1"/>
</dbReference>
<protein>
    <submittedName>
        <fullName evidence="4">Y-box factor homolog</fullName>
    </submittedName>
</protein>
<dbReference type="InterPro" id="IPR012340">
    <property type="entry name" value="NA-bd_OB-fold"/>
</dbReference>
<dbReference type="Gene3D" id="2.40.50.140">
    <property type="entry name" value="Nucleic acid-binding proteins"/>
    <property type="match status" value="1"/>
</dbReference>
<evidence type="ECO:0000313" key="3">
    <source>
        <dbReference type="Proteomes" id="UP000694941"/>
    </source>
</evidence>
<dbReference type="PANTHER" id="PTHR11544">
    <property type="entry name" value="COLD SHOCK DOMAIN CONTAINING PROTEINS"/>
    <property type="match status" value="1"/>
</dbReference>
<gene>
    <name evidence="4" type="primary">LOC106458699</name>
</gene>
<evidence type="ECO:0000259" key="2">
    <source>
        <dbReference type="PROSITE" id="PS51857"/>
    </source>
</evidence>
<reference evidence="4" key="1">
    <citation type="submission" date="2025-08" db="UniProtKB">
        <authorList>
            <consortium name="RefSeq"/>
        </authorList>
    </citation>
    <scope>IDENTIFICATION</scope>
    <source>
        <tissue evidence="4">Muscle</tissue>
    </source>
</reference>
<dbReference type="CDD" id="cd04458">
    <property type="entry name" value="CSP_CDS"/>
    <property type="match status" value="1"/>
</dbReference>
<accession>A0ABM1SAN2</accession>
<dbReference type="InterPro" id="IPR011129">
    <property type="entry name" value="CSD"/>
</dbReference>
<evidence type="ECO:0000256" key="1">
    <source>
        <dbReference type="SAM" id="Phobius"/>
    </source>
</evidence>
<dbReference type="InterPro" id="IPR019844">
    <property type="entry name" value="CSD_CS"/>
</dbReference>
<keyword evidence="1" id="KW-0472">Membrane</keyword>
<dbReference type="RefSeq" id="XP_022240687.1">
    <property type="nucleotide sequence ID" value="XM_022384979.1"/>
</dbReference>